<dbReference type="NCBIfam" id="TIGR00150">
    <property type="entry name" value="T6A_YjeE"/>
    <property type="match status" value="1"/>
</dbReference>
<dbReference type="PATRIC" id="fig|61435.5.peg.420"/>
<gene>
    <name evidence="11" type="ORF">DA01_02070</name>
</gene>
<keyword evidence="9" id="KW-0460">Magnesium</keyword>
<evidence type="ECO:0000256" key="5">
    <source>
        <dbReference type="ARBA" id="ARBA00022694"/>
    </source>
</evidence>
<dbReference type="AlphaFoldDB" id="A0A0V8M4S9"/>
<evidence type="ECO:0000256" key="1">
    <source>
        <dbReference type="ARBA" id="ARBA00004496"/>
    </source>
</evidence>
<comment type="caution">
    <text evidence="11">The sequence shown here is derived from an EMBL/GenBank/DDBJ whole genome shotgun (WGS) entry which is preliminary data.</text>
</comment>
<evidence type="ECO:0000256" key="2">
    <source>
        <dbReference type="ARBA" id="ARBA00007599"/>
    </source>
</evidence>
<dbReference type="InterPro" id="IPR003442">
    <property type="entry name" value="T6A_TsaE"/>
</dbReference>
<name>A0A0V8M4S9_9CHLR</name>
<evidence type="ECO:0000256" key="4">
    <source>
        <dbReference type="ARBA" id="ARBA00022490"/>
    </source>
</evidence>
<accession>A0A0V8M4S9</accession>
<dbReference type="SUPFAM" id="SSF52540">
    <property type="entry name" value="P-loop containing nucleoside triphosphate hydrolases"/>
    <property type="match status" value="1"/>
</dbReference>
<dbReference type="Gene3D" id="3.40.50.300">
    <property type="entry name" value="P-loop containing nucleotide triphosphate hydrolases"/>
    <property type="match status" value="1"/>
</dbReference>
<dbReference type="Proteomes" id="UP000053577">
    <property type="component" value="Unassembled WGS sequence"/>
</dbReference>
<evidence type="ECO:0000256" key="8">
    <source>
        <dbReference type="ARBA" id="ARBA00022840"/>
    </source>
</evidence>
<dbReference type="GO" id="GO:0046872">
    <property type="term" value="F:metal ion binding"/>
    <property type="evidence" value="ECO:0007669"/>
    <property type="project" value="UniProtKB-KW"/>
</dbReference>
<dbReference type="InterPro" id="IPR027417">
    <property type="entry name" value="P-loop_NTPase"/>
</dbReference>
<evidence type="ECO:0000313" key="12">
    <source>
        <dbReference type="Proteomes" id="UP000053577"/>
    </source>
</evidence>
<keyword evidence="8" id="KW-0067">ATP-binding</keyword>
<keyword evidence="5" id="KW-0819">tRNA processing</keyword>
<evidence type="ECO:0000256" key="10">
    <source>
        <dbReference type="ARBA" id="ARBA00032441"/>
    </source>
</evidence>
<reference evidence="11 12" key="1">
    <citation type="journal article" date="2015" name="Sci. Rep.">
        <title>A comparative genomics and reductive dehalogenase gene transcription study of two chloroethene-respiring bacteria, Dehalococcoides mccartyi strains MB and 11a.</title>
        <authorList>
            <person name="Low A."/>
            <person name="Shen Z."/>
            <person name="Cheng D."/>
            <person name="Rogers M.J."/>
            <person name="Lee P.K."/>
            <person name="He J."/>
        </authorList>
    </citation>
    <scope>NUCLEOTIDE SEQUENCE [LARGE SCALE GENOMIC DNA]</scope>
    <source>
        <strain evidence="11 12">MB</strain>
    </source>
</reference>
<dbReference type="eggNOG" id="COG0802">
    <property type="taxonomic scope" value="Bacteria"/>
</dbReference>
<comment type="similarity">
    <text evidence="2">Belongs to the TsaE family.</text>
</comment>
<proteinExistence type="inferred from homology"/>
<dbReference type="OrthoDB" id="9815896at2"/>
<evidence type="ECO:0000313" key="11">
    <source>
        <dbReference type="EMBL" id="KSV18787.1"/>
    </source>
</evidence>
<dbReference type="EMBL" id="JGYD01000010">
    <property type="protein sequence ID" value="KSV18787.1"/>
    <property type="molecule type" value="Genomic_DNA"/>
</dbReference>
<comment type="subcellular location">
    <subcellularLocation>
        <location evidence="1">Cytoplasm</location>
    </subcellularLocation>
</comment>
<dbReference type="PANTHER" id="PTHR33540:SF2">
    <property type="entry name" value="TRNA THREONYLCARBAMOYLADENOSINE BIOSYNTHESIS PROTEIN TSAE"/>
    <property type="match status" value="1"/>
</dbReference>
<sequence>MNQLELVSHSTRQTQDLGKIIGGLASAGDIIFLVGNLGAGKTNLTQGIAKGLDVTENALSPSFVLVREMYGRLPLYHIDLYRLDLSEEIEELGLDDYFYGSGVTVVEWADKADELLPTENLRIEIAYLDENKRKLTLSAWGIRYEELLNEIAQRVKDAGFNSH</sequence>
<keyword evidence="4" id="KW-0963">Cytoplasm</keyword>
<dbReference type="GO" id="GO:0002949">
    <property type="term" value="P:tRNA threonylcarbamoyladenosine modification"/>
    <property type="evidence" value="ECO:0007669"/>
    <property type="project" value="InterPro"/>
</dbReference>
<keyword evidence="7" id="KW-0547">Nucleotide-binding</keyword>
<evidence type="ECO:0000256" key="3">
    <source>
        <dbReference type="ARBA" id="ARBA00019010"/>
    </source>
</evidence>
<dbReference type="GO" id="GO:0005737">
    <property type="term" value="C:cytoplasm"/>
    <property type="evidence" value="ECO:0007669"/>
    <property type="project" value="UniProtKB-SubCell"/>
</dbReference>
<evidence type="ECO:0000256" key="6">
    <source>
        <dbReference type="ARBA" id="ARBA00022723"/>
    </source>
</evidence>
<evidence type="ECO:0000256" key="9">
    <source>
        <dbReference type="ARBA" id="ARBA00022842"/>
    </source>
</evidence>
<dbReference type="RefSeq" id="WP_041341299.1">
    <property type="nucleotide sequence ID" value="NZ_DICU01000001.1"/>
</dbReference>
<dbReference type="GO" id="GO:0005524">
    <property type="term" value="F:ATP binding"/>
    <property type="evidence" value="ECO:0007669"/>
    <property type="project" value="UniProtKB-KW"/>
</dbReference>
<protein>
    <recommendedName>
        <fullName evidence="3">tRNA threonylcarbamoyladenosine biosynthesis protein TsaE</fullName>
    </recommendedName>
    <alternativeName>
        <fullName evidence="10">t(6)A37 threonylcarbamoyladenosine biosynthesis protein TsaE</fullName>
    </alternativeName>
</protein>
<evidence type="ECO:0000256" key="7">
    <source>
        <dbReference type="ARBA" id="ARBA00022741"/>
    </source>
</evidence>
<dbReference type="Pfam" id="PF02367">
    <property type="entry name" value="TsaE"/>
    <property type="match status" value="1"/>
</dbReference>
<organism evidence="11 12">
    <name type="scientific">Dehalococcoides mccartyi</name>
    <dbReference type="NCBI Taxonomy" id="61435"/>
    <lineage>
        <taxon>Bacteria</taxon>
        <taxon>Bacillati</taxon>
        <taxon>Chloroflexota</taxon>
        <taxon>Dehalococcoidia</taxon>
        <taxon>Dehalococcoidales</taxon>
        <taxon>Dehalococcoidaceae</taxon>
        <taxon>Dehalococcoides</taxon>
    </lineage>
</organism>
<dbReference type="PANTHER" id="PTHR33540">
    <property type="entry name" value="TRNA THREONYLCARBAMOYLADENOSINE BIOSYNTHESIS PROTEIN TSAE"/>
    <property type="match status" value="1"/>
</dbReference>
<keyword evidence="6" id="KW-0479">Metal-binding</keyword>